<protein>
    <recommendedName>
        <fullName evidence="8">Ferredoxin</fullName>
    </recommendedName>
</protein>
<organism evidence="10 11">
    <name type="scientific">Paratractidigestivibacter faecalis</name>
    <dbReference type="NCBI Taxonomy" id="2292441"/>
    <lineage>
        <taxon>Bacteria</taxon>
        <taxon>Bacillati</taxon>
        <taxon>Actinomycetota</taxon>
        <taxon>Coriobacteriia</taxon>
        <taxon>Coriobacteriales</taxon>
        <taxon>Atopobiaceae</taxon>
        <taxon>Paratractidigestivibacter</taxon>
    </lineage>
</organism>
<keyword evidence="3 8" id="KW-0479">Metal-binding</keyword>
<dbReference type="InterPro" id="IPR017900">
    <property type="entry name" value="4Fe4S_Fe_S_CS"/>
</dbReference>
<evidence type="ECO:0000256" key="6">
    <source>
        <dbReference type="ARBA" id="ARBA00023014"/>
    </source>
</evidence>
<proteinExistence type="predicted"/>
<dbReference type="RefSeq" id="WP_117204934.1">
    <property type="nucleotide sequence ID" value="NZ_DBEZBG010000073.1"/>
</dbReference>
<evidence type="ECO:0000259" key="9">
    <source>
        <dbReference type="PROSITE" id="PS51379"/>
    </source>
</evidence>
<keyword evidence="5 8" id="KW-0408">Iron</keyword>
<dbReference type="PANTHER" id="PTHR36923">
    <property type="entry name" value="FERREDOXIN"/>
    <property type="match status" value="1"/>
</dbReference>
<dbReference type="GeneID" id="98643594"/>
<reference evidence="10 11" key="1">
    <citation type="submission" date="2024-04" db="EMBL/GenBank/DDBJ databases">
        <title>Human intestinal bacterial collection.</title>
        <authorList>
            <person name="Pauvert C."/>
            <person name="Hitch T.C.A."/>
            <person name="Clavel T."/>
        </authorList>
    </citation>
    <scope>NUCLEOTIDE SEQUENCE [LARGE SCALE GENOMIC DNA]</scope>
    <source>
        <strain evidence="10 11">CLA-AA-H197</strain>
    </source>
</reference>
<accession>A0ABV1IDT9</accession>
<evidence type="ECO:0000256" key="4">
    <source>
        <dbReference type="ARBA" id="ARBA00022982"/>
    </source>
</evidence>
<name>A0ABV1IDT9_9ACTN</name>
<keyword evidence="6 8" id="KW-0411">Iron-sulfur</keyword>
<evidence type="ECO:0000313" key="11">
    <source>
        <dbReference type="Proteomes" id="UP001478817"/>
    </source>
</evidence>
<comment type="function">
    <text evidence="8">Ferredoxins are iron-sulfur proteins that transfer electrons in a wide variety of metabolic reactions.</text>
</comment>
<comment type="cofactor">
    <cofactor evidence="1">
        <name>[3Fe-4S] cluster</name>
        <dbReference type="ChEBI" id="CHEBI:21137"/>
    </cofactor>
</comment>
<dbReference type="PANTHER" id="PTHR36923:SF3">
    <property type="entry name" value="FERREDOXIN"/>
    <property type="match status" value="1"/>
</dbReference>
<evidence type="ECO:0000256" key="1">
    <source>
        <dbReference type="ARBA" id="ARBA00001927"/>
    </source>
</evidence>
<dbReference type="EMBL" id="JBBNGS010000002">
    <property type="protein sequence ID" value="MEQ2637058.1"/>
    <property type="molecule type" value="Genomic_DNA"/>
</dbReference>
<evidence type="ECO:0000313" key="10">
    <source>
        <dbReference type="EMBL" id="MEQ2637058.1"/>
    </source>
</evidence>
<dbReference type="PROSITE" id="PS00198">
    <property type="entry name" value="4FE4S_FER_1"/>
    <property type="match status" value="1"/>
</dbReference>
<dbReference type="PRINTS" id="PR00352">
    <property type="entry name" value="3FE4SFRDOXIN"/>
</dbReference>
<keyword evidence="2 8" id="KW-0813">Transport</keyword>
<keyword evidence="11" id="KW-1185">Reference proteome</keyword>
<dbReference type="Gene3D" id="3.30.70.20">
    <property type="match status" value="1"/>
</dbReference>
<gene>
    <name evidence="10" type="ORF">AAAT05_01645</name>
</gene>
<evidence type="ECO:0000256" key="8">
    <source>
        <dbReference type="RuleBase" id="RU368020"/>
    </source>
</evidence>
<feature type="domain" description="4Fe-4S ferredoxin-type" evidence="9">
    <location>
        <begin position="1"/>
        <end position="28"/>
    </location>
</feature>
<dbReference type="InterPro" id="IPR051269">
    <property type="entry name" value="Fe-S_cluster_ET"/>
</dbReference>
<keyword evidence="7" id="KW-0003">3Fe-4S</keyword>
<dbReference type="Pfam" id="PF13370">
    <property type="entry name" value="Fer4_13"/>
    <property type="match status" value="1"/>
</dbReference>
<dbReference type="Proteomes" id="UP001478817">
    <property type="component" value="Unassembled WGS sequence"/>
</dbReference>
<evidence type="ECO:0000256" key="5">
    <source>
        <dbReference type="ARBA" id="ARBA00023004"/>
    </source>
</evidence>
<dbReference type="InterPro" id="IPR017896">
    <property type="entry name" value="4Fe4S_Fe-S-bd"/>
</dbReference>
<evidence type="ECO:0000256" key="7">
    <source>
        <dbReference type="ARBA" id="ARBA00023291"/>
    </source>
</evidence>
<comment type="caution">
    <text evidence="10">The sequence shown here is derived from an EMBL/GenBank/DDBJ whole genome shotgun (WGS) entry which is preliminary data.</text>
</comment>
<evidence type="ECO:0000256" key="3">
    <source>
        <dbReference type="ARBA" id="ARBA00022723"/>
    </source>
</evidence>
<sequence>MKATVNEDCIGCGMCEGTCPDVFAINDDGVAEATVEEVPADAEDAAQEAADNCPVSAIEVE</sequence>
<dbReference type="InterPro" id="IPR001080">
    <property type="entry name" value="3Fe4S_ferredoxin"/>
</dbReference>
<dbReference type="SUPFAM" id="SSF54862">
    <property type="entry name" value="4Fe-4S ferredoxins"/>
    <property type="match status" value="1"/>
</dbReference>
<keyword evidence="4 8" id="KW-0249">Electron transport</keyword>
<dbReference type="PROSITE" id="PS51379">
    <property type="entry name" value="4FE4S_FER_2"/>
    <property type="match status" value="1"/>
</dbReference>
<evidence type="ECO:0000256" key="2">
    <source>
        <dbReference type="ARBA" id="ARBA00022448"/>
    </source>
</evidence>